<protein>
    <submittedName>
        <fullName evidence="1">Uncharacterized protein</fullName>
    </submittedName>
</protein>
<evidence type="ECO:0000313" key="2">
    <source>
        <dbReference type="Proteomes" id="UP000027981"/>
    </source>
</evidence>
<reference evidence="1 2" key="2">
    <citation type="journal article" date="2015" name="Genome Announc.">
        <title>Complete Genome Sequence of Hyperthermophilic Piezophilic Archaeon Palaeococcus pacificus DY20341T, Isolated from Deep-Sea Hydrothermal Sediments.</title>
        <authorList>
            <person name="Zeng X."/>
            <person name="Jebbar M."/>
            <person name="Shao Z."/>
        </authorList>
    </citation>
    <scope>NUCLEOTIDE SEQUENCE [LARGE SCALE GENOMIC DNA]</scope>
    <source>
        <strain evidence="1 2">DY20341</strain>
    </source>
</reference>
<organism evidence="1 2">
    <name type="scientific">Palaeococcus pacificus DY20341</name>
    <dbReference type="NCBI Taxonomy" id="1343739"/>
    <lineage>
        <taxon>Archaea</taxon>
        <taxon>Methanobacteriati</taxon>
        <taxon>Methanobacteriota</taxon>
        <taxon>Thermococci</taxon>
        <taxon>Thermococcales</taxon>
        <taxon>Thermococcaceae</taxon>
        <taxon>Palaeococcus</taxon>
    </lineage>
</organism>
<keyword evidence="2" id="KW-1185">Reference proteome</keyword>
<sequence>MGVESERKTTIWVSVELKEELRKIAVFRVVMF</sequence>
<accession>A0A075LYS6</accession>
<dbReference type="EMBL" id="CP006019">
    <property type="protein sequence ID" value="AIF69723.1"/>
    <property type="molecule type" value="Genomic_DNA"/>
</dbReference>
<dbReference type="Proteomes" id="UP000027981">
    <property type="component" value="Chromosome"/>
</dbReference>
<evidence type="ECO:0000313" key="1">
    <source>
        <dbReference type="EMBL" id="AIF69723.1"/>
    </source>
</evidence>
<reference evidence="2" key="1">
    <citation type="submission" date="2013-06" db="EMBL/GenBank/DDBJ databases">
        <title>Complete Genome Sequence of Hyperthermophilic Palaeococcus pacificus DY20341T, Isolated from a Deep-Sea Hydrothermal Sediments.</title>
        <authorList>
            <person name="Zeng X."/>
            <person name="Shao Z."/>
        </authorList>
    </citation>
    <scope>NUCLEOTIDE SEQUENCE [LARGE SCALE GENOMIC DNA]</scope>
    <source>
        <strain evidence="2">DY20341</strain>
    </source>
</reference>
<dbReference type="KEGG" id="ppac:PAP_06640"/>
<dbReference type="HOGENOM" id="CLU_3387505_0_0_2"/>
<gene>
    <name evidence="1" type="ORF">PAP_06640</name>
</gene>
<dbReference type="AlphaFoldDB" id="A0A075LYS6"/>
<name>A0A075LYS6_9EURY</name>
<proteinExistence type="predicted"/>